<comment type="caution">
    <text evidence="6">The sequence shown here is derived from an EMBL/GenBank/DDBJ whole genome shotgun (WGS) entry which is preliminary data.</text>
</comment>
<dbReference type="PANTHER" id="PTHR12056:SF2">
    <property type="entry name" value="GEO11084P1"/>
    <property type="match status" value="1"/>
</dbReference>
<gene>
    <name evidence="6" type="primary">RPC10</name>
    <name evidence="6" type="ORF">CLCR_09392</name>
</gene>
<dbReference type="SMART" id="SM00659">
    <property type="entry name" value="RPOLCX"/>
    <property type="match status" value="1"/>
</dbReference>
<accession>A0A1C1CSW8</accession>
<evidence type="ECO:0000256" key="4">
    <source>
        <dbReference type="ARBA" id="ARBA00023242"/>
    </source>
</evidence>
<keyword evidence="3" id="KW-0862">Zinc</keyword>
<dbReference type="GO" id="GO:0005736">
    <property type="term" value="C:RNA polymerase I complex"/>
    <property type="evidence" value="ECO:0007669"/>
    <property type="project" value="TreeGrafter"/>
</dbReference>
<dbReference type="GO" id="GO:0003899">
    <property type="term" value="F:DNA-directed RNA polymerase activity"/>
    <property type="evidence" value="ECO:0007669"/>
    <property type="project" value="InterPro"/>
</dbReference>
<evidence type="ECO:0000256" key="1">
    <source>
        <dbReference type="ARBA" id="ARBA00004123"/>
    </source>
</evidence>
<organism evidence="6 7">
    <name type="scientific">Cladophialophora carrionii</name>
    <dbReference type="NCBI Taxonomy" id="86049"/>
    <lineage>
        <taxon>Eukaryota</taxon>
        <taxon>Fungi</taxon>
        <taxon>Dikarya</taxon>
        <taxon>Ascomycota</taxon>
        <taxon>Pezizomycotina</taxon>
        <taxon>Eurotiomycetes</taxon>
        <taxon>Chaetothyriomycetidae</taxon>
        <taxon>Chaetothyriales</taxon>
        <taxon>Herpotrichiellaceae</taxon>
        <taxon>Cladophialophora</taxon>
    </lineage>
</organism>
<dbReference type="GO" id="GO:0005666">
    <property type="term" value="C:RNA polymerase III complex"/>
    <property type="evidence" value="ECO:0007669"/>
    <property type="project" value="TreeGrafter"/>
</dbReference>
<dbReference type="GO" id="GO:0008270">
    <property type="term" value="F:zinc ion binding"/>
    <property type="evidence" value="ECO:0007669"/>
    <property type="project" value="InterPro"/>
</dbReference>
<reference evidence="7" key="1">
    <citation type="submission" date="2015-07" db="EMBL/GenBank/DDBJ databases">
        <authorList>
            <person name="Teixeira M.M."/>
            <person name="Souza R.C."/>
            <person name="Almeida L.G."/>
            <person name="Vicente V.A."/>
            <person name="de Hoog S."/>
            <person name="Bocca A.L."/>
            <person name="de Almeida S.R."/>
            <person name="Vasconcelos A.T."/>
            <person name="Felipe M.S."/>
        </authorList>
    </citation>
    <scope>NUCLEOTIDE SEQUENCE [LARGE SCALE GENOMIC DNA]</scope>
    <source>
        <strain evidence="7">KSF</strain>
    </source>
</reference>
<keyword evidence="6" id="KW-0240">DNA-directed RNA polymerase</keyword>
<keyword evidence="6" id="KW-0804">Transcription</keyword>
<dbReference type="InterPro" id="IPR029040">
    <property type="entry name" value="RPABC4/Spt4"/>
</dbReference>
<name>A0A1C1CSW8_9EURO</name>
<dbReference type="VEuPathDB" id="FungiDB:G647_06498"/>
<sequence>MSSQSYHLPTQGSGFATGAAAGEGAAGPLVSYVCGDCASKVQLSKGDIIRCHMCGHRVLYKERTKR</sequence>
<dbReference type="VEuPathDB" id="FungiDB:CLCR_09392"/>
<evidence type="ECO:0000313" key="7">
    <source>
        <dbReference type="Proteomes" id="UP000094526"/>
    </source>
</evidence>
<keyword evidence="7" id="KW-1185">Reference proteome</keyword>
<dbReference type="InterPro" id="IPR006591">
    <property type="entry name" value="RNAP_P/RPABC4"/>
</dbReference>
<evidence type="ECO:0000313" key="6">
    <source>
        <dbReference type="EMBL" id="OCT51600.1"/>
    </source>
</evidence>
<dbReference type="Gene3D" id="2.20.28.30">
    <property type="entry name" value="RNA polymerase ii, chain L"/>
    <property type="match status" value="1"/>
</dbReference>
<proteinExistence type="inferred from homology"/>
<evidence type="ECO:0000256" key="3">
    <source>
        <dbReference type="ARBA" id="ARBA00022833"/>
    </source>
</evidence>
<comment type="similarity">
    <text evidence="5">Belongs to the archaeal Rpo12/eukaryotic RPC10 RNA polymerase subunit family.</text>
</comment>
<comment type="subcellular location">
    <subcellularLocation>
        <location evidence="1">Nucleus</location>
    </subcellularLocation>
</comment>
<protein>
    <submittedName>
        <fullName evidence="6">DNA-directed RNA polymerases I, II, and III subunit RPABC4</fullName>
    </submittedName>
</protein>
<keyword evidence="4" id="KW-0539">Nucleus</keyword>
<dbReference type="SUPFAM" id="SSF63393">
    <property type="entry name" value="RNA polymerase subunits"/>
    <property type="match status" value="1"/>
</dbReference>
<dbReference type="GO" id="GO:0005665">
    <property type="term" value="C:RNA polymerase II, core complex"/>
    <property type="evidence" value="ECO:0007669"/>
    <property type="project" value="TreeGrafter"/>
</dbReference>
<dbReference type="eggNOG" id="KOG3507">
    <property type="taxonomic scope" value="Eukaryota"/>
</dbReference>
<dbReference type="Proteomes" id="UP000094526">
    <property type="component" value="Unassembled WGS sequence"/>
</dbReference>
<dbReference type="GO" id="GO:0003677">
    <property type="term" value="F:DNA binding"/>
    <property type="evidence" value="ECO:0007669"/>
    <property type="project" value="InterPro"/>
</dbReference>
<dbReference type="Pfam" id="PF03604">
    <property type="entry name" value="Zn_ribbon_RPAB4"/>
    <property type="match status" value="1"/>
</dbReference>
<dbReference type="InterPro" id="IPR039747">
    <property type="entry name" value="RPABC4"/>
</dbReference>
<dbReference type="AlphaFoldDB" id="A0A1C1CSW8"/>
<keyword evidence="2" id="KW-0479">Metal-binding</keyword>
<dbReference type="EMBL" id="LGRB01000009">
    <property type="protein sequence ID" value="OCT51600.1"/>
    <property type="molecule type" value="Genomic_DNA"/>
</dbReference>
<dbReference type="STRING" id="86049.A0A1C1CSW8"/>
<dbReference type="GO" id="GO:0006351">
    <property type="term" value="P:DNA-templated transcription"/>
    <property type="evidence" value="ECO:0007669"/>
    <property type="project" value="InterPro"/>
</dbReference>
<dbReference type="PANTHER" id="PTHR12056">
    <property type="entry name" value="DNA-DIRECTED RNA POLYMERASES I, II, AND III"/>
    <property type="match status" value="1"/>
</dbReference>
<evidence type="ECO:0000256" key="2">
    <source>
        <dbReference type="ARBA" id="ARBA00022723"/>
    </source>
</evidence>
<evidence type="ECO:0000256" key="5">
    <source>
        <dbReference type="ARBA" id="ARBA00025770"/>
    </source>
</evidence>
<dbReference type="OrthoDB" id="5585087at2759"/>